<dbReference type="EMBL" id="JACHWQ010000001">
    <property type="protein sequence ID" value="MBB2975121.1"/>
    <property type="molecule type" value="Genomic_DNA"/>
</dbReference>
<keyword evidence="1" id="KW-0472">Membrane</keyword>
<sequence length="465" mass="49484">MSRPTDWHLVDLGGDPTPGESWGVRALSGAYGNIASIAGEVSTIVDAITTTSRSGIWIGHAGDAFRTKIDSLPDDARKCADSYGIARDAMTQWASKLDDTQARADTGLNQARTAQADLESAQHAVAEALAAQSTASATLRRSTNLYDLYRDEPAPAGVNVPTDWQMRQSRNSAAAASSWVHSASGEQADAQARLDAAKRLVHEAQTDYDDGARVIVTQIEHAKNAGVRADTWWESLYHSDAWKVIVAVVTVVVIVAAIVLSGGAALAVLAIGGALLLADSLMAWQEGDIGGGEFALAAILTVVPGGKLVGAAEKGLSAAARGTAAAARGTKAADRIAETTNAVRRGETTTVTRSARLGETDSLKYRDTFFEANPSVPPTNTVVHHAVEQGVLKKYPGIATPEQIHSLENLRGIPKSLNSSMHLSEIRIAWNTFYRENPTTTLDELLRYATKLDDQFGHLFTPPIR</sequence>
<protein>
    <submittedName>
        <fullName evidence="2">Uncharacterized protein</fullName>
    </submittedName>
</protein>
<reference evidence="2 3" key="1">
    <citation type="submission" date="2020-08" db="EMBL/GenBank/DDBJ databases">
        <title>Sequencing the genomes of 1000 actinobacteria strains.</title>
        <authorList>
            <person name="Klenk H.-P."/>
        </authorList>
    </citation>
    <scope>NUCLEOTIDE SEQUENCE [LARGE SCALE GENOMIC DNA]</scope>
    <source>
        <strain evidence="2 3">DSM 27099</strain>
    </source>
</reference>
<proteinExistence type="predicted"/>
<keyword evidence="1" id="KW-0812">Transmembrane</keyword>
<keyword evidence="1" id="KW-1133">Transmembrane helix</keyword>
<evidence type="ECO:0000256" key="1">
    <source>
        <dbReference type="SAM" id="Phobius"/>
    </source>
</evidence>
<evidence type="ECO:0000313" key="2">
    <source>
        <dbReference type="EMBL" id="MBB2975121.1"/>
    </source>
</evidence>
<dbReference type="Proteomes" id="UP000529310">
    <property type="component" value="Unassembled WGS sequence"/>
</dbReference>
<feature type="transmembrane region" description="Helical" evidence="1">
    <location>
        <begin position="244"/>
        <end position="277"/>
    </location>
</feature>
<keyword evidence="3" id="KW-1185">Reference proteome</keyword>
<organism evidence="2 3">
    <name type="scientific">Microbacterium endophyticum</name>
    <dbReference type="NCBI Taxonomy" id="1526412"/>
    <lineage>
        <taxon>Bacteria</taxon>
        <taxon>Bacillati</taxon>
        <taxon>Actinomycetota</taxon>
        <taxon>Actinomycetes</taxon>
        <taxon>Micrococcales</taxon>
        <taxon>Microbacteriaceae</taxon>
        <taxon>Microbacterium</taxon>
    </lineage>
</organism>
<dbReference type="RefSeq" id="WP_165141814.1">
    <property type="nucleotide sequence ID" value="NZ_CP049255.1"/>
</dbReference>
<gene>
    <name evidence="2" type="ORF">FHX49_000662</name>
</gene>
<evidence type="ECO:0000313" key="3">
    <source>
        <dbReference type="Proteomes" id="UP000529310"/>
    </source>
</evidence>
<dbReference type="AlphaFoldDB" id="A0A7W4V1G5"/>
<accession>A0A7W4V1G5</accession>
<comment type="caution">
    <text evidence="2">The sequence shown here is derived from an EMBL/GenBank/DDBJ whole genome shotgun (WGS) entry which is preliminary data.</text>
</comment>
<name>A0A7W4V1G5_9MICO</name>